<dbReference type="AlphaFoldDB" id="A0AAE0ECE1"/>
<evidence type="ECO:0000313" key="1">
    <source>
        <dbReference type="EMBL" id="KAK3222742.1"/>
    </source>
</evidence>
<protein>
    <submittedName>
        <fullName evidence="1">Uncharacterized protein</fullName>
    </submittedName>
</protein>
<dbReference type="EMBL" id="JANJYJ010000003">
    <property type="protein sequence ID" value="KAK3222742.1"/>
    <property type="molecule type" value="Genomic_DNA"/>
</dbReference>
<sequence length="116" mass="13207">MEWVNIWAVYKSCVLPRSCSDQSPLVVSFSKTACARPKPFQFQPMWFLNFEFMALVRGCWNSASIFGCPSAVLQKKLKFLKSKLKYWNKNVFGNAHDKVRNAMGALSDMQSSIASE</sequence>
<keyword evidence="2" id="KW-1185">Reference proteome</keyword>
<name>A0AAE0ECE1_9ROSI</name>
<gene>
    <name evidence="1" type="ORF">Dsin_009767</name>
</gene>
<reference evidence="1" key="1">
    <citation type="journal article" date="2023" name="Plant J.">
        <title>Genome sequences and population genomics provide insights into the demographic history, inbreeding, and mutation load of two 'living fossil' tree species of Dipteronia.</title>
        <authorList>
            <person name="Feng Y."/>
            <person name="Comes H.P."/>
            <person name="Chen J."/>
            <person name="Zhu S."/>
            <person name="Lu R."/>
            <person name="Zhang X."/>
            <person name="Li P."/>
            <person name="Qiu J."/>
            <person name="Olsen K.M."/>
            <person name="Qiu Y."/>
        </authorList>
    </citation>
    <scope>NUCLEOTIDE SEQUENCE</scope>
    <source>
        <strain evidence="1">NBL</strain>
    </source>
</reference>
<evidence type="ECO:0000313" key="2">
    <source>
        <dbReference type="Proteomes" id="UP001281410"/>
    </source>
</evidence>
<feature type="non-terminal residue" evidence="1">
    <location>
        <position position="116"/>
    </location>
</feature>
<proteinExistence type="predicted"/>
<comment type="caution">
    <text evidence="1">The sequence shown here is derived from an EMBL/GenBank/DDBJ whole genome shotgun (WGS) entry which is preliminary data.</text>
</comment>
<organism evidence="1 2">
    <name type="scientific">Dipteronia sinensis</name>
    <dbReference type="NCBI Taxonomy" id="43782"/>
    <lineage>
        <taxon>Eukaryota</taxon>
        <taxon>Viridiplantae</taxon>
        <taxon>Streptophyta</taxon>
        <taxon>Embryophyta</taxon>
        <taxon>Tracheophyta</taxon>
        <taxon>Spermatophyta</taxon>
        <taxon>Magnoliopsida</taxon>
        <taxon>eudicotyledons</taxon>
        <taxon>Gunneridae</taxon>
        <taxon>Pentapetalae</taxon>
        <taxon>rosids</taxon>
        <taxon>malvids</taxon>
        <taxon>Sapindales</taxon>
        <taxon>Sapindaceae</taxon>
        <taxon>Hippocastanoideae</taxon>
        <taxon>Acereae</taxon>
        <taxon>Dipteronia</taxon>
    </lineage>
</organism>
<accession>A0AAE0ECE1</accession>
<dbReference type="Proteomes" id="UP001281410">
    <property type="component" value="Unassembled WGS sequence"/>
</dbReference>